<sequence>MLRGALRFAVGTVSLATGGWVLRALHGAPAALGAQPSDIRAVADRSPNFRDGVFVNLEPASFNIDAEEQRNILWELISSRNQARPTAEIPLDTPEPRAFEAPAGQIAVSWFGHSTALLEIDGYRVLTDPVWSQRCSPSDVIGPGRMHPPPVSLEALPALDAIVISHDHYDHLDIDTIVALARSQWAPFVVPLGVGAHLRNWGIPDERIIELDWNEQTKVDELTLVCTPARHFSGRFLNRNGTLWASWAIIGPAHRAYFGGDTGYTKSFADIGTDHGPFDVTLMPVGAYNKIWPDIHMNPEDAVQAHLDVNGGLLVPIHWCTFRLAPHPWAEPIERLLAAAEAAAVKVAVPKPGERVDPTAATESEQWWRLTDQP</sequence>
<dbReference type="PANTHER" id="PTHR15032:SF4">
    <property type="entry name" value="N-ACYL-PHOSPHATIDYLETHANOLAMINE-HYDROLYZING PHOSPHOLIPASE D"/>
    <property type="match status" value="1"/>
</dbReference>
<evidence type="ECO:0000259" key="2">
    <source>
        <dbReference type="Pfam" id="PF12706"/>
    </source>
</evidence>
<dbReference type="PANTHER" id="PTHR15032">
    <property type="entry name" value="N-ACYL-PHOSPHATIDYLETHANOLAMINE-HYDROLYZING PHOSPHOLIPASE D"/>
    <property type="match status" value="1"/>
</dbReference>
<dbReference type="GO" id="GO:0008270">
    <property type="term" value="F:zinc ion binding"/>
    <property type="evidence" value="ECO:0007669"/>
    <property type="project" value="InterPro"/>
</dbReference>
<proteinExistence type="predicted"/>
<organism evidence="3 4">
    <name type="scientific">Mycobacterium cookii</name>
    <dbReference type="NCBI Taxonomy" id="1775"/>
    <lineage>
        <taxon>Bacteria</taxon>
        <taxon>Bacillati</taxon>
        <taxon>Actinomycetota</taxon>
        <taxon>Actinomycetes</taxon>
        <taxon>Mycobacteriales</taxon>
        <taxon>Mycobacteriaceae</taxon>
        <taxon>Mycobacterium</taxon>
    </lineage>
</organism>
<dbReference type="GO" id="GO:0005737">
    <property type="term" value="C:cytoplasm"/>
    <property type="evidence" value="ECO:0007669"/>
    <property type="project" value="TreeGrafter"/>
</dbReference>
<evidence type="ECO:0000313" key="4">
    <source>
        <dbReference type="Proteomes" id="UP000465866"/>
    </source>
</evidence>
<dbReference type="InterPro" id="IPR001279">
    <property type="entry name" value="Metallo-B-lactamas"/>
</dbReference>
<evidence type="ECO:0000256" key="1">
    <source>
        <dbReference type="SAM" id="MobiDB-lite"/>
    </source>
</evidence>
<accession>A0A7I7KYB2</accession>
<gene>
    <name evidence="3" type="ORF">MCOO_23170</name>
</gene>
<dbReference type="Gene3D" id="3.60.15.10">
    <property type="entry name" value="Ribonuclease Z/Hydroxyacylglutathione hydrolase-like"/>
    <property type="match status" value="1"/>
</dbReference>
<dbReference type="GO" id="GO:0070290">
    <property type="term" value="F:N-acylphosphatidylethanolamine-specific phospholipase D activity"/>
    <property type="evidence" value="ECO:0007669"/>
    <property type="project" value="InterPro"/>
</dbReference>
<dbReference type="InterPro" id="IPR024884">
    <property type="entry name" value="NAPE-PLD"/>
</dbReference>
<dbReference type="AlphaFoldDB" id="A0A7I7KYB2"/>
<dbReference type="Proteomes" id="UP000465866">
    <property type="component" value="Chromosome"/>
</dbReference>
<dbReference type="Pfam" id="PF12706">
    <property type="entry name" value="Lactamase_B_2"/>
    <property type="match status" value="1"/>
</dbReference>
<feature type="region of interest" description="Disordered" evidence="1">
    <location>
        <begin position="352"/>
        <end position="374"/>
    </location>
</feature>
<keyword evidence="4" id="KW-1185">Reference proteome</keyword>
<reference evidence="3 4" key="1">
    <citation type="journal article" date="2019" name="Emerg. Microbes Infect.">
        <title>Comprehensive subspecies identification of 175 nontuberculous mycobacteria species based on 7547 genomic profiles.</title>
        <authorList>
            <person name="Matsumoto Y."/>
            <person name="Kinjo T."/>
            <person name="Motooka D."/>
            <person name="Nabeya D."/>
            <person name="Jung N."/>
            <person name="Uechi K."/>
            <person name="Horii T."/>
            <person name="Iida T."/>
            <person name="Fujita J."/>
            <person name="Nakamura S."/>
        </authorList>
    </citation>
    <scope>NUCLEOTIDE SEQUENCE [LARGE SCALE GENOMIC DNA]</scope>
    <source>
        <strain evidence="3 4">JCM 12404</strain>
    </source>
</reference>
<evidence type="ECO:0000313" key="3">
    <source>
        <dbReference type="EMBL" id="BBX46302.1"/>
    </source>
</evidence>
<dbReference type="InterPro" id="IPR036866">
    <property type="entry name" value="RibonucZ/Hydroxyglut_hydro"/>
</dbReference>
<dbReference type="PIRSF" id="PIRSF038896">
    <property type="entry name" value="NAPE-PLD"/>
    <property type="match status" value="1"/>
</dbReference>
<dbReference type="SUPFAM" id="SSF56281">
    <property type="entry name" value="Metallo-hydrolase/oxidoreductase"/>
    <property type="match status" value="1"/>
</dbReference>
<protein>
    <recommendedName>
        <fullName evidence="2">Metallo-beta-lactamase domain-containing protein</fullName>
    </recommendedName>
</protein>
<dbReference type="RefSeq" id="WP_163776469.1">
    <property type="nucleotide sequence ID" value="NZ_AP022569.1"/>
</dbReference>
<dbReference type="EMBL" id="AP022569">
    <property type="protein sequence ID" value="BBX46302.1"/>
    <property type="molecule type" value="Genomic_DNA"/>
</dbReference>
<dbReference type="KEGG" id="mcoo:MCOO_23170"/>
<feature type="domain" description="Metallo-beta-lactamase" evidence="2">
    <location>
        <begin position="123"/>
        <end position="319"/>
    </location>
</feature>
<name>A0A7I7KYB2_9MYCO</name>